<evidence type="ECO:0000256" key="1">
    <source>
        <dbReference type="SAM" id="MobiDB-lite"/>
    </source>
</evidence>
<dbReference type="Proteomes" id="UP001497516">
    <property type="component" value="Chromosome 3"/>
</dbReference>
<feature type="compositionally biased region" description="Basic and acidic residues" evidence="1">
    <location>
        <begin position="50"/>
        <end position="62"/>
    </location>
</feature>
<organism evidence="2 3">
    <name type="scientific">Linum trigynum</name>
    <dbReference type="NCBI Taxonomy" id="586398"/>
    <lineage>
        <taxon>Eukaryota</taxon>
        <taxon>Viridiplantae</taxon>
        <taxon>Streptophyta</taxon>
        <taxon>Embryophyta</taxon>
        <taxon>Tracheophyta</taxon>
        <taxon>Spermatophyta</taxon>
        <taxon>Magnoliopsida</taxon>
        <taxon>eudicotyledons</taxon>
        <taxon>Gunneridae</taxon>
        <taxon>Pentapetalae</taxon>
        <taxon>rosids</taxon>
        <taxon>fabids</taxon>
        <taxon>Malpighiales</taxon>
        <taxon>Linaceae</taxon>
        <taxon>Linum</taxon>
    </lineage>
</organism>
<gene>
    <name evidence="2" type="ORF">LTRI10_LOCUS16028</name>
</gene>
<proteinExistence type="predicted"/>
<name>A0AAV2DKW1_9ROSI</name>
<feature type="region of interest" description="Disordered" evidence="1">
    <location>
        <begin position="20"/>
        <end position="62"/>
    </location>
</feature>
<accession>A0AAV2DKW1</accession>
<evidence type="ECO:0000313" key="2">
    <source>
        <dbReference type="EMBL" id="CAL1374145.1"/>
    </source>
</evidence>
<dbReference type="AlphaFoldDB" id="A0AAV2DKW1"/>
<dbReference type="EMBL" id="OZ034816">
    <property type="protein sequence ID" value="CAL1374145.1"/>
    <property type="molecule type" value="Genomic_DNA"/>
</dbReference>
<evidence type="ECO:0000313" key="3">
    <source>
        <dbReference type="Proteomes" id="UP001497516"/>
    </source>
</evidence>
<protein>
    <submittedName>
        <fullName evidence="2">Uncharacterized protein</fullName>
    </submittedName>
</protein>
<reference evidence="2 3" key="1">
    <citation type="submission" date="2024-04" db="EMBL/GenBank/DDBJ databases">
        <authorList>
            <person name="Fracassetti M."/>
        </authorList>
    </citation>
    <scope>NUCLEOTIDE SEQUENCE [LARGE SCALE GENOMIC DNA]</scope>
</reference>
<sequence length="131" mass="14694">MRVGKTVEVMRSEVKVTEEENVALEVSHSQPVQTGEREELDTRNQGSSSDNDRTLEQSYSRNEKVEIITDDTAVSVGGVHQANLRADNVDYSRDRSDDERALQVPLERETKTIGAALKSFVVTAFRKVWLG</sequence>
<keyword evidence="3" id="KW-1185">Reference proteome</keyword>